<feature type="transmembrane region" description="Helical" evidence="1">
    <location>
        <begin position="12"/>
        <end position="28"/>
    </location>
</feature>
<accession>A0A8E2AMX9</accession>
<dbReference type="InterPro" id="IPR036047">
    <property type="entry name" value="F-box-like_dom_sf"/>
</dbReference>
<feature type="domain" description="F-box" evidence="2">
    <location>
        <begin position="63"/>
        <end position="101"/>
    </location>
</feature>
<reference evidence="3 4" key="1">
    <citation type="submission" date="2016-07" db="EMBL/GenBank/DDBJ databases">
        <title>Draft genome of the white-rot fungus Obba rivulosa 3A-2.</title>
        <authorList>
            <consortium name="DOE Joint Genome Institute"/>
            <person name="Miettinen O."/>
            <person name="Riley R."/>
            <person name="Acob R."/>
            <person name="Barry K."/>
            <person name="Cullen D."/>
            <person name="De Vries R."/>
            <person name="Hainaut M."/>
            <person name="Hatakka A."/>
            <person name="Henrissat B."/>
            <person name="Hilden K."/>
            <person name="Kuo R."/>
            <person name="Labutti K."/>
            <person name="Lipzen A."/>
            <person name="Makela M.R."/>
            <person name="Sandor L."/>
            <person name="Spatafora J.W."/>
            <person name="Grigoriev I.V."/>
            <person name="Hibbett D.S."/>
        </authorList>
    </citation>
    <scope>NUCLEOTIDE SEQUENCE [LARGE SCALE GENOMIC DNA]</scope>
    <source>
        <strain evidence="3 4">3A-2</strain>
    </source>
</reference>
<proteinExistence type="predicted"/>
<dbReference type="CDD" id="cd09917">
    <property type="entry name" value="F-box_SF"/>
    <property type="match status" value="1"/>
</dbReference>
<keyword evidence="1" id="KW-0472">Membrane</keyword>
<evidence type="ECO:0000313" key="3">
    <source>
        <dbReference type="EMBL" id="OCH84902.1"/>
    </source>
</evidence>
<organism evidence="3 4">
    <name type="scientific">Obba rivulosa</name>
    <dbReference type="NCBI Taxonomy" id="1052685"/>
    <lineage>
        <taxon>Eukaryota</taxon>
        <taxon>Fungi</taxon>
        <taxon>Dikarya</taxon>
        <taxon>Basidiomycota</taxon>
        <taxon>Agaricomycotina</taxon>
        <taxon>Agaricomycetes</taxon>
        <taxon>Polyporales</taxon>
        <taxon>Gelatoporiaceae</taxon>
        <taxon>Obba</taxon>
    </lineage>
</organism>
<sequence>MQAKVATSPSILLMLMLSSITILVVQGWLDWSTFTQRILSFASIVITYLLRPSIPPSPHLNFDILHYIMRELPTQDLCAAALVCREWACATQAPLYSNIFLDTSLSNAPLLSRTMTTCLHLRPLVRSLTVTIGIDTRDIALVDWLRLLPEDSVREFKIRQLIYEEDFATFILQSPFLRSVRRFECGGVFLRRGEHLENCFMLPQMSKSREVDSLSPKLFMNLSQTLAISKFEETSIVFSFCPQAATCLPRNQSSRITMQTRPLSF</sequence>
<evidence type="ECO:0000259" key="2">
    <source>
        <dbReference type="Pfam" id="PF12937"/>
    </source>
</evidence>
<keyword evidence="1" id="KW-1133">Transmembrane helix</keyword>
<gene>
    <name evidence="3" type="ORF">OBBRIDRAFT_356528</name>
</gene>
<dbReference type="OrthoDB" id="2742110at2759"/>
<dbReference type="SUPFAM" id="SSF81383">
    <property type="entry name" value="F-box domain"/>
    <property type="match status" value="1"/>
</dbReference>
<dbReference type="EMBL" id="KV722623">
    <property type="protein sequence ID" value="OCH84902.1"/>
    <property type="molecule type" value="Genomic_DNA"/>
</dbReference>
<dbReference type="Pfam" id="PF12937">
    <property type="entry name" value="F-box-like"/>
    <property type="match status" value="1"/>
</dbReference>
<dbReference type="AlphaFoldDB" id="A0A8E2AMX9"/>
<dbReference type="Proteomes" id="UP000250043">
    <property type="component" value="Unassembled WGS sequence"/>
</dbReference>
<dbReference type="InterPro" id="IPR001810">
    <property type="entry name" value="F-box_dom"/>
</dbReference>
<keyword evidence="4" id="KW-1185">Reference proteome</keyword>
<evidence type="ECO:0000313" key="4">
    <source>
        <dbReference type="Proteomes" id="UP000250043"/>
    </source>
</evidence>
<evidence type="ECO:0000256" key="1">
    <source>
        <dbReference type="SAM" id="Phobius"/>
    </source>
</evidence>
<dbReference type="Gene3D" id="1.20.1280.50">
    <property type="match status" value="1"/>
</dbReference>
<name>A0A8E2AMX9_9APHY</name>
<keyword evidence="1" id="KW-0812">Transmembrane</keyword>
<protein>
    <recommendedName>
        <fullName evidence="2">F-box domain-containing protein</fullName>
    </recommendedName>
</protein>